<accession>A0A174LRN9</accession>
<proteinExistence type="predicted"/>
<protein>
    <recommendedName>
        <fullName evidence="3">DUF2577 domain-containing protein</fullName>
    </recommendedName>
</protein>
<evidence type="ECO:0000313" key="2">
    <source>
        <dbReference type="Proteomes" id="UP000095712"/>
    </source>
</evidence>
<organism evidence="1 2">
    <name type="scientific">Blautia wexlerae</name>
    <dbReference type="NCBI Taxonomy" id="418240"/>
    <lineage>
        <taxon>Bacteria</taxon>
        <taxon>Bacillati</taxon>
        <taxon>Bacillota</taxon>
        <taxon>Clostridia</taxon>
        <taxon>Lachnospirales</taxon>
        <taxon>Lachnospiraceae</taxon>
        <taxon>Blautia</taxon>
    </lineage>
</organism>
<sequence length="115" mass="12651">MAFDSNDGVSRLAAALDSRMKQHADKPLCLDFAEIQADGSLLSNTFPIAIPKEDYRVCRQLTLGKTGDAFCDVQTEHSGKAYLPESMRQLQAGDRVLIAWVQDTAVVIDIITRPV</sequence>
<name>A0A174LRN9_9FIRM</name>
<reference evidence="1 2" key="1">
    <citation type="submission" date="2015-09" db="EMBL/GenBank/DDBJ databases">
        <authorList>
            <consortium name="Pathogen Informatics"/>
        </authorList>
    </citation>
    <scope>NUCLEOTIDE SEQUENCE [LARGE SCALE GENOMIC DNA]</scope>
    <source>
        <strain evidence="1 2">2789STDY5834911</strain>
    </source>
</reference>
<dbReference type="EMBL" id="CZAW01000008">
    <property type="protein sequence ID" value="CUP25406.1"/>
    <property type="molecule type" value="Genomic_DNA"/>
</dbReference>
<evidence type="ECO:0000313" key="1">
    <source>
        <dbReference type="EMBL" id="CUP25406.1"/>
    </source>
</evidence>
<dbReference type="OrthoDB" id="2065284at2"/>
<dbReference type="Proteomes" id="UP000095712">
    <property type="component" value="Unassembled WGS sequence"/>
</dbReference>
<dbReference type="AlphaFoldDB" id="A0A174LRN9"/>
<evidence type="ECO:0008006" key="3">
    <source>
        <dbReference type="Google" id="ProtNLM"/>
    </source>
</evidence>
<dbReference type="RefSeq" id="WP_055150032.1">
    <property type="nucleotide sequence ID" value="NZ_CZAW01000008.1"/>
</dbReference>
<gene>
    <name evidence="1" type="ORF">ERS852523_01033</name>
</gene>